<reference evidence="4 5" key="1">
    <citation type="submission" date="2019-08" db="EMBL/GenBank/DDBJ databases">
        <title>Bradyrhizobium hipponensis sp. nov., a rhizobium isolated from a Lupinus angustifolius root nodule in Tunisia.</title>
        <authorList>
            <person name="Off K."/>
            <person name="Rejili M."/>
            <person name="Mars M."/>
            <person name="Brachmann A."/>
            <person name="Marin M."/>
        </authorList>
    </citation>
    <scope>NUCLEOTIDE SEQUENCE [LARGE SCALE GENOMIC DNA]</scope>
    <source>
        <strain evidence="4 5">CTAW11</strain>
    </source>
</reference>
<keyword evidence="1 2" id="KW-0597">Phosphoprotein</keyword>
<dbReference type="OrthoDB" id="7210814at2"/>
<evidence type="ECO:0000259" key="3">
    <source>
        <dbReference type="PROSITE" id="PS50110"/>
    </source>
</evidence>
<dbReference type="Gene3D" id="3.40.50.2300">
    <property type="match status" value="1"/>
</dbReference>
<proteinExistence type="predicted"/>
<dbReference type="GO" id="GO:0000160">
    <property type="term" value="P:phosphorelay signal transduction system"/>
    <property type="evidence" value="ECO:0007669"/>
    <property type="project" value="InterPro"/>
</dbReference>
<evidence type="ECO:0000256" key="1">
    <source>
        <dbReference type="ARBA" id="ARBA00022553"/>
    </source>
</evidence>
<dbReference type="InterPro" id="IPR050595">
    <property type="entry name" value="Bact_response_regulator"/>
</dbReference>
<name>A0A5S4WAC2_9BRAD</name>
<dbReference type="InterPro" id="IPR011006">
    <property type="entry name" value="CheY-like_superfamily"/>
</dbReference>
<gene>
    <name evidence="4" type="ORF">FXB38_28025</name>
</gene>
<keyword evidence="5" id="KW-1185">Reference proteome</keyword>
<organism evidence="4 5">
    <name type="scientific">Bradyrhizobium cytisi</name>
    <dbReference type="NCBI Taxonomy" id="515489"/>
    <lineage>
        <taxon>Bacteria</taxon>
        <taxon>Pseudomonadati</taxon>
        <taxon>Pseudomonadota</taxon>
        <taxon>Alphaproteobacteria</taxon>
        <taxon>Hyphomicrobiales</taxon>
        <taxon>Nitrobacteraceae</taxon>
        <taxon>Bradyrhizobium</taxon>
    </lineage>
</organism>
<dbReference type="InterPro" id="IPR001789">
    <property type="entry name" value="Sig_transdc_resp-reg_receiver"/>
</dbReference>
<dbReference type="SMART" id="SM00448">
    <property type="entry name" value="REC"/>
    <property type="match status" value="1"/>
</dbReference>
<dbReference type="EMBL" id="VSSR01000047">
    <property type="protein sequence ID" value="TYL78983.1"/>
    <property type="molecule type" value="Genomic_DNA"/>
</dbReference>
<evidence type="ECO:0000313" key="4">
    <source>
        <dbReference type="EMBL" id="TYL78983.1"/>
    </source>
</evidence>
<dbReference type="PROSITE" id="PS50110">
    <property type="entry name" value="RESPONSE_REGULATORY"/>
    <property type="match status" value="1"/>
</dbReference>
<dbReference type="Pfam" id="PF00072">
    <property type="entry name" value="Response_reg"/>
    <property type="match status" value="1"/>
</dbReference>
<comment type="caution">
    <text evidence="4">The sequence shown here is derived from an EMBL/GenBank/DDBJ whole genome shotgun (WGS) entry which is preliminary data.</text>
</comment>
<protein>
    <submittedName>
        <fullName evidence="4">Response regulator</fullName>
    </submittedName>
</protein>
<dbReference type="SUPFAM" id="SSF52172">
    <property type="entry name" value="CheY-like"/>
    <property type="match status" value="1"/>
</dbReference>
<feature type="domain" description="Response regulatory" evidence="3">
    <location>
        <begin position="6"/>
        <end position="122"/>
    </location>
</feature>
<dbReference type="PANTHER" id="PTHR44591">
    <property type="entry name" value="STRESS RESPONSE REGULATOR PROTEIN 1"/>
    <property type="match status" value="1"/>
</dbReference>
<dbReference type="PANTHER" id="PTHR44591:SF21">
    <property type="entry name" value="TWO-COMPONENT RESPONSE REGULATOR"/>
    <property type="match status" value="1"/>
</dbReference>
<evidence type="ECO:0000256" key="2">
    <source>
        <dbReference type="PROSITE-ProRule" id="PRU00169"/>
    </source>
</evidence>
<feature type="modified residue" description="4-aspartylphosphate" evidence="2">
    <location>
        <position position="57"/>
    </location>
</feature>
<dbReference type="Proteomes" id="UP000324853">
    <property type="component" value="Unassembled WGS sequence"/>
</dbReference>
<evidence type="ECO:0000313" key="5">
    <source>
        <dbReference type="Proteomes" id="UP000324853"/>
    </source>
</evidence>
<accession>A0A5S4WAC2</accession>
<sequence>MSGQPSILIVEDEYLLQGVLEMALAQAGFTSDILASGEEAITVFIARGKNHKALVTDVYLGGKLNGWDLARRMREKDPNLPVVYITSGADAALWKSQGVPNSVLLEKPFQPERLVAALMTLRAAGDSSITA</sequence>
<dbReference type="AlphaFoldDB" id="A0A5S4WAC2"/>